<evidence type="ECO:0000313" key="20">
    <source>
        <dbReference type="Proteomes" id="UP000276128"/>
    </source>
</evidence>
<dbReference type="PIRSF" id="PIRSF006468">
    <property type="entry name" value="BCAT1"/>
    <property type="match status" value="1"/>
</dbReference>
<comment type="cofactor">
    <cofactor evidence="1 16">
        <name>pyridoxal 5'-phosphate</name>
        <dbReference type="ChEBI" id="CHEBI:597326"/>
    </cofactor>
</comment>
<gene>
    <name evidence="19" type="ORF">EJQ19_17440</name>
</gene>
<protein>
    <recommendedName>
        <fullName evidence="17">Branched-chain-amino-acid aminotransferase</fullName>
        <ecNumber evidence="17">2.6.1.42</ecNumber>
    </recommendedName>
</protein>
<dbReference type="PANTHER" id="PTHR11825:SF44">
    <property type="entry name" value="BRANCHED-CHAIN-AMINO-ACID AMINOTRANSFERASE"/>
    <property type="match status" value="1"/>
</dbReference>
<proteinExistence type="inferred from homology"/>
<evidence type="ECO:0000256" key="13">
    <source>
        <dbReference type="ARBA" id="ARBA00049229"/>
    </source>
</evidence>
<comment type="pathway">
    <text evidence="3 18">Amino-acid biosynthesis; L-valine biosynthesis; L-valine from pyruvate: step 4/4.</text>
</comment>
<evidence type="ECO:0000256" key="12">
    <source>
        <dbReference type="ARBA" id="ARBA00048798"/>
    </source>
</evidence>
<dbReference type="AlphaFoldDB" id="A0A3S0BKA7"/>
<evidence type="ECO:0000256" key="8">
    <source>
        <dbReference type="ARBA" id="ARBA00022679"/>
    </source>
</evidence>
<comment type="pathway">
    <text evidence="2 18">Amino-acid biosynthesis; L-isoleucine biosynthesis; L-isoleucine from 2-oxobutanoate: step 4/4.</text>
</comment>
<dbReference type="GO" id="GO:0052655">
    <property type="term" value="F:L-valine-2-oxoglutarate transaminase activity"/>
    <property type="evidence" value="ECO:0007669"/>
    <property type="project" value="RHEA"/>
</dbReference>
<reference evidence="19 20" key="1">
    <citation type="submission" date="2018-12" db="EMBL/GenBank/DDBJ databases">
        <title>Bacillus ochoae sp. nov., Paenibacillus whitsoniae sp. nov., Paenibacillus spiritus sp. nov. Isolated from the Mars Exploration Rover during spacecraft assembly.</title>
        <authorList>
            <person name="Seuylemezian A."/>
            <person name="Vaishampayan P."/>
        </authorList>
    </citation>
    <scope>NUCLEOTIDE SEQUENCE [LARGE SCALE GENOMIC DNA]</scope>
    <source>
        <strain evidence="19 20">MER 54</strain>
    </source>
</reference>
<dbReference type="InterPro" id="IPR036038">
    <property type="entry name" value="Aminotransferase-like"/>
</dbReference>
<evidence type="ECO:0000256" key="2">
    <source>
        <dbReference type="ARBA" id="ARBA00004824"/>
    </source>
</evidence>
<keyword evidence="8 17" id="KW-0808">Transferase</keyword>
<evidence type="ECO:0000256" key="16">
    <source>
        <dbReference type="RuleBase" id="RU004516"/>
    </source>
</evidence>
<keyword evidence="6 17" id="KW-0032">Aminotransferase</keyword>
<comment type="catalytic activity">
    <reaction evidence="11 17">
        <text>L-valine + 2-oxoglutarate = 3-methyl-2-oxobutanoate + L-glutamate</text>
        <dbReference type="Rhea" id="RHEA:24813"/>
        <dbReference type="ChEBI" id="CHEBI:11851"/>
        <dbReference type="ChEBI" id="CHEBI:16810"/>
        <dbReference type="ChEBI" id="CHEBI:29985"/>
        <dbReference type="ChEBI" id="CHEBI:57762"/>
        <dbReference type="EC" id="2.6.1.42"/>
    </reaction>
</comment>
<dbReference type="EC" id="2.6.1.42" evidence="17"/>
<evidence type="ECO:0000256" key="10">
    <source>
        <dbReference type="ARBA" id="ARBA00023304"/>
    </source>
</evidence>
<comment type="similarity">
    <text evidence="5 15">Belongs to the class-IV pyridoxal-phosphate-dependent aminotransferase family.</text>
</comment>
<evidence type="ECO:0000256" key="9">
    <source>
        <dbReference type="ARBA" id="ARBA00022898"/>
    </source>
</evidence>
<accession>A0A3S0BKA7</accession>
<keyword evidence="9 16" id="KW-0663">Pyridoxal phosphate</keyword>
<evidence type="ECO:0000256" key="7">
    <source>
        <dbReference type="ARBA" id="ARBA00022605"/>
    </source>
</evidence>
<evidence type="ECO:0000256" key="18">
    <source>
        <dbReference type="RuleBase" id="RU004519"/>
    </source>
</evidence>
<evidence type="ECO:0000256" key="14">
    <source>
        <dbReference type="PIRSR" id="PIRSR006468-1"/>
    </source>
</evidence>
<dbReference type="RefSeq" id="WP_126142516.1">
    <property type="nucleotide sequence ID" value="NZ_RXHU01000050.1"/>
</dbReference>
<dbReference type="GO" id="GO:0009099">
    <property type="term" value="P:L-valine biosynthetic process"/>
    <property type="evidence" value="ECO:0007669"/>
    <property type="project" value="UniProtKB-UniPathway"/>
</dbReference>
<dbReference type="PANTHER" id="PTHR11825">
    <property type="entry name" value="SUBGROUP IIII AMINOTRANSFERASE"/>
    <property type="match status" value="1"/>
</dbReference>
<evidence type="ECO:0000313" key="19">
    <source>
        <dbReference type="EMBL" id="RTE08477.1"/>
    </source>
</evidence>
<dbReference type="Pfam" id="PF01063">
    <property type="entry name" value="Aminotran_4"/>
    <property type="match status" value="1"/>
</dbReference>
<dbReference type="Proteomes" id="UP000276128">
    <property type="component" value="Unassembled WGS sequence"/>
</dbReference>
<sequence>MYGNISIEKASQRKTMPDLAQNLGFGRHFTDHMFIMDYTEGRGWHDPRIVPYGPISHDPAAMIFHYGQAVFEGMKAFRTVSGEIALFRPEQNAKRLQRSSERLSIPTIDEAFVVEAIRTLVSLDKIWVPAKKGSSLYIRPFVIATEAMLGVRPSAQYSFIVIMSPVDAYYEEGLHPVNILVESYYARAVLGGTGNAKVAGNYAGSLKAQTLAKEHDCAQVLWLDAIEKKYLEEVGSMNVFFKIGGEVVTPSLSGSILDGITRSSIIHLLRNWGIPVTERKVSIDEIVQAHADGTLEEAYGTGTAAVVSPIGSLLWNGNRMEINGGQTGELVERLYLEITGIQEGTRPDQFGWLTYCE</sequence>
<dbReference type="UniPathway" id="UPA00048">
    <property type="reaction ID" value="UER00073"/>
</dbReference>
<keyword evidence="20" id="KW-1185">Reference proteome</keyword>
<dbReference type="EMBL" id="RXHU01000050">
    <property type="protein sequence ID" value="RTE08477.1"/>
    <property type="molecule type" value="Genomic_DNA"/>
</dbReference>
<dbReference type="InterPro" id="IPR005786">
    <property type="entry name" value="B_amino_transII"/>
</dbReference>
<evidence type="ECO:0000256" key="4">
    <source>
        <dbReference type="ARBA" id="ARBA00005072"/>
    </source>
</evidence>
<dbReference type="GO" id="GO:0052656">
    <property type="term" value="F:L-isoleucine-2-oxoglutarate transaminase activity"/>
    <property type="evidence" value="ECO:0007669"/>
    <property type="project" value="RHEA"/>
</dbReference>
<dbReference type="InterPro" id="IPR033939">
    <property type="entry name" value="BCAT_family"/>
</dbReference>
<dbReference type="NCBIfam" id="TIGR01123">
    <property type="entry name" value="ilvE_II"/>
    <property type="match status" value="1"/>
</dbReference>
<dbReference type="InterPro" id="IPR018300">
    <property type="entry name" value="Aminotrans_IV_CS"/>
</dbReference>
<dbReference type="UniPathway" id="UPA00049">
    <property type="reaction ID" value="UER00062"/>
</dbReference>
<name>A0A3S0BKA7_9BACL</name>
<dbReference type="InterPro" id="IPR001544">
    <property type="entry name" value="Aminotrans_IV"/>
</dbReference>
<dbReference type="PROSITE" id="PS00770">
    <property type="entry name" value="AA_TRANSFER_CLASS_4"/>
    <property type="match status" value="1"/>
</dbReference>
<dbReference type="SUPFAM" id="SSF56752">
    <property type="entry name" value="D-aminoacid aminotransferase-like PLP-dependent enzymes"/>
    <property type="match status" value="1"/>
</dbReference>
<dbReference type="UniPathway" id="UPA00047">
    <property type="reaction ID" value="UER00058"/>
</dbReference>
<dbReference type="NCBIfam" id="NF009897">
    <property type="entry name" value="PRK13357.1"/>
    <property type="match status" value="1"/>
</dbReference>
<evidence type="ECO:0000256" key="1">
    <source>
        <dbReference type="ARBA" id="ARBA00001933"/>
    </source>
</evidence>
<comment type="catalytic activity">
    <reaction evidence="13 17">
        <text>L-leucine + 2-oxoglutarate = 4-methyl-2-oxopentanoate + L-glutamate</text>
        <dbReference type="Rhea" id="RHEA:18321"/>
        <dbReference type="ChEBI" id="CHEBI:16810"/>
        <dbReference type="ChEBI" id="CHEBI:17865"/>
        <dbReference type="ChEBI" id="CHEBI:29985"/>
        <dbReference type="ChEBI" id="CHEBI:57427"/>
        <dbReference type="EC" id="2.6.1.42"/>
    </reaction>
</comment>
<evidence type="ECO:0000256" key="5">
    <source>
        <dbReference type="ARBA" id="ARBA00009320"/>
    </source>
</evidence>
<dbReference type="CDD" id="cd01557">
    <property type="entry name" value="BCAT_beta_family"/>
    <property type="match status" value="1"/>
</dbReference>
<dbReference type="Gene3D" id="3.30.470.10">
    <property type="match status" value="1"/>
</dbReference>
<dbReference type="GO" id="GO:0052654">
    <property type="term" value="F:L-leucine-2-oxoglutarate transaminase activity"/>
    <property type="evidence" value="ECO:0007669"/>
    <property type="project" value="RHEA"/>
</dbReference>
<dbReference type="InterPro" id="IPR043132">
    <property type="entry name" value="BCAT-like_C"/>
</dbReference>
<dbReference type="GO" id="GO:0009097">
    <property type="term" value="P:isoleucine biosynthetic process"/>
    <property type="evidence" value="ECO:0007669"/>
    <property type="project" value="UniProtKB-UniPathway"/>
</dbReference>
<dbReference type="OrthoDB" id="9804984at2"/>
<dbReference type="GO" id="GO:0009098">
    <property type="term" value="P:L-leucine biosynthetic process"/>
    <property type="evidence" value="ECO:0007669"/>
    <property type="project" value="UniProtKB-UniPathway"/>
</dbReference>
<feature type="modified residue" description="N6-(pyridoxal phosphate)lysine" evidence="14">
    <location>
        <position position="197"/>
    </location>
</feature>
<keyword evidence="7 17" id="KW-0028">Amino-acid biosynthesis</keyword>
<comment type="pathway">
    <text evidence="4 18">Amino-acid biosynthesis; L-leucine biosynthesis; L-leucine from 3-methyl-2-oxobutanoate: step 4/4.</text>
</comment>
<evidence type="ECO:0000256" key="15">
    <source>
        <dbReference type="RuleBase" id="RU004106"/>
    </source>
</evidence>
<evidence type="ECO:0000256" key="6">
    <source>
        <dbReference type="ARBA" id="ARBA00022576"/>
    </source>
</evidence>
<evidence type="ECO:0000256" key="17">
    <source>
        <dbReference type="RuleBase" id="RU004517"/>
    </source>
</evidence>
<evidence type="ECO:0000256" key="11">
    <source>
        <dbReference type="ARBA" id="ARBA00048212"/>
    </source>
</evidence>
<dbReference type="InterPro" id="IPR043131">
    <property type="entry name" value="BCAT-like_N"/>
</dbReference>
<organism evidence="19 20">
    <name type="scientific">Paenibacillus whitsoniae</name>
    <dbReference type="NCBI Taxonomy" id="2496558"/>
    <lineage>
        <taxon>Bacteria</taxon>
        <taxon>Bacillati</taxon>
        <taxon>Bacillota</taxon>
        <taxon>Bacilli</taxon>
        <taxon>Bacillales</taxon>
        <taxon>Paenibacillaceae</taxon>
        <taxon>Paenibacillus</taxon>
    </lineage>
</organism>
<evidence type="ECO:0000256" key="3">
    <source>
        <dbReference type="ARBA" id="ARBA00004931"/>
    </source>
</evidence>
<comment type="catalytic activity">
    <reaction evidence="12 17">
        <text>L-isoleucine + 2-oxoglutarate = (S)-3-methyl-2-oxopentanoate + L-glutamate</text>
        <dbReference type="Rhea" id="RHEA:24801"/>
        <dbReference type="ChEBI" id="CHEBI:16810"/>
        <dbReference type="ChEBI" id="CHEBI:29985"/>
        <dbReference type="ChEBI" id="CHEBI:35146"/>
        <dbReference type="ChEBI" id="CHEBI:58045"/>
        <dbReference type="EC" id="2.6.1.42"/>
    </reaction>
</comment>
<dbReference type="Gene3D" id="3.20.10.10">
    <property type="entry name" value="D-amino Acid Aminotransferase, subunit A, domain 2"/>
    <property type="match status" value="1"/>
</dbReference>
<comment type="caution">
    <text evidence="19">The sequence shown here is derived from an EMBL/GenBank/DDBJ whole genome shotgun (WGS) entry which is preliminary data.</text>
</comment>
<keyword evidence="10 17" id="KW-0100">Branched-chain amino acid biosynthesis</keyword>